<reference evidence="3" key="1">
    <citation type="submission" date="2016-06" db="EMBL/GenBank/DDBJ databases">
        <authorList>
            <person name="Rodrigo-Torres L."/>
            <person name="Arahal R.D."/>
            <person name="Lucena T."/>
        </authorList>
    </citation>
    <scope>NUCLEOTIDE SEQUENCE [LARGE SCALE GENOMIC DNA]</scope>
    <source>
        <strain evidence="3">CECT8203</strain>
    </source>
</reference>
<accession>A0A240EG41</accession>
<dbReference type="RefSeq" id="WP_158296063.1">
    <property type="nucleotide sequence ID" value="NZ_JBHSII010000001.1"/>
</dbReference>
<feature type="domain" description="Cupin type-2" evidence="1">
    <location>
        <begin position="14"/>
        <end position="64"/>
    </location>
</feature>
<keyword evidence="3" id="KW-1185">Reference proteome</keyword>
<evidence type="ECO:0000313" key="2">
    <source>
        <dbReference type="EMBL" id="SNX47644.1"/>
    </source>
</evidence>
<evidence type="ECO:0000313" key="3">
    <source>
        <dbReference type="Proteomes" id="UP000219336"/>
    </source>
</evidence>
<dbReference type="Pfam" id="PF07883">
    <property type="entry name" value="Cupin_2"/>
    <property type="match status" value="1"/>
</dbReference>
<dbReference type="AlphaFoldDB" id="A0A240EG41"/>
<dbReference type="Gene3D" id="2.60.120.10">
    <property type="entry name" value="Jelly Rolls"/>
    <property type="match status" value="1"/>
</dbReference>
<dbReference type="EMBL" id="OANU01000011">
    <property type="protein sequence ID" value="SNX47644.1"/>
    <property type="molecule type" value="Genomic_DNA"/>
</dbReference>
<organism evidence="2 3">
    <name type="scientific">Vibrio thalassae</name>
    <dbReference type="NCBI Taxonomy" id="1243014"/>
    <lineage>
        <taxon>Bacteria</taxon>
        <taxon>Pseudomonadati</taxon>
        <taxon>Pseudomonadota</taxon>
        <taxon>Gammaproteobacteria</taxon>
        <taxon>Vibrionales</taxon>
        <taxon>Vibrionaceae</taxon>
        <taxon>Vibrio</taxon>
    </lineage>
</organism>
<dbReference type="CDD" id="cd02209">
    <property type="entry name" value="cupin_XRE_C"/>
    <property type="match status" value="1"/>
</dbReference>
<gene>
    <name evidence="2" type="ORF">VTH8203_01259</name>
</gene>
<dbReference type="InterPro" id="IPR011051">
    <property type="entry name" value="RmlC_Cupin_sf"/>
</dbReference>
<dbReference type="Proteomes" id="UP000219336">
    <property type="component" value="Unassembled WGS sequence"/>
</dbReference>
<dbReference type="OrthoDB" id="9792093at2"/>
<sequence length="75" mass="8667">MTLRYRSSIAYSPTTHRVDLIEYIIVLEGDVEILFEGKWHAVAQGESLRFYSDQPHGYKAVTERAVFQNIVCYPS</sequence>
<dbReference type="InterPro" id="IPR014710">
    <property type="entry name" value="RmlC-like_jellyroll"/>
</dbReference>
<proteinExistence type="predicted"/>
<protein>
    <submittedName>
        <fullName evidence="2">Cupin domain protein</fullName>
    </submittedName>
</protein>
<evidence type="ECO:0000259" key="1">
    <source>
        <dbReference type="Pfam" id="PF07883"/>
    </source>
</evidence>
<dbReference type="InterPro" id="IPR013096">
    <property type="entry name" value="Cupin_2"/>
</dbReference>
<name>A0A240EG41_9VIBR</name>
<dbReference type="SUPFAM" id="SSF51182">
    <property type="entry name" value="RmlC-like cupins"/>
    <property type="match status" value="1"/>
</dbReference>